<comment type="caution">
    <text evidence="2">The sequence shown here is derived from an EMBL/GenBank/DDBJ whole genome shotgun (WGS) entry which is preliminary data.</text>
</comment>
<evidence type="ECO:0000313" key="3">
    <source>
        <dbReference type="Proteomes" id="UP000050398"/>
    </source>
</evidence>
<feature type="transmembrane region" description="Helical" evidence="1">
    <location>
        <begin position="7"/>
        <end position="28"/>
    </location>
</feature>
<dbReference type="RefSeq" id="WP_060670897.1">
    <property type="nucleotide sequence ID" value="NZ_LIXZ01000002.1"/>
</dbReference>
<protein>
    <submittedName>
        <fullName evidence="2">Uncharacterized protein</fullName>
    </submittedName>
</protein>
<proteinExistence type="predicted"/>
<dbReference type="AlphaFoldDB" id="A0A0P6WHH1"/>
<dbReference type="OrthoDB" id="2349072at2"/>
<gene>
    <name evidence="2" type="ORF">AM506_03545</name>
</gene>
<reference evidence="2 3" key="1">
    <citation type="submission" date="2015-08" db="EMBL/GenBank/DDBJ databases">
        <title>Draft Genome Sequence of Bacillus vietnamensis UCD-SED5.</title>
        <authorList>
            <person name="Lee R.D."/>
            <person name="Jospin G."/>
            <person name="Lang J.M."/>
            <person name="Coil D.A."/>
            <person name="Eisen J.A."/>
        </authorList>
    </citation>
    <scope>NUCLEOTIDE SEQUENCE [LARGE SCALE GENOMIC DNA]</scope>
    <source>
        <strain evidence="2 3">UCD-SED5</strain>
    </source>
</reference>
<dbReference type="PATRIC" id="fig|218284.4.peg.751"/>
<dbReference type="Proteomes" id="UP000050398">
    <property type="component" value="Unassembled WGS sequence"/>
</dbReference>
<evidence type="ECO:0000256" key="1">
    <source>
        <dbReference type="SAM" id="Phobius"/>
    </source>
</evidence>
<keyword evidence="1" id="KW-0812">Transmembrane</keyword>
<evidence type="ECO:0000313" key="2">
    <source>
        <dbReference type="EMBL" id="KPL60824.1"/>
    </source>
</evidence>
<keyword evidence="1" id="KW-0472">Membrane</keyword>
<sequence length="626" mass="68811">MLTNQRGNALLTVLITSLVMVTIGMAIMSSTIGGAKRTEVRETDIDITYEGLKAVEEISAKLVFQLQPAKQLEISQLTPVNINSKVRDFIQTDIIPAYQSSDTIKCITIVDVSGNQASNLLGNHCGKANNLQYHTFGLDFLDTNLTRVYEIIVNTKNPDSEEGKVEKMVRKRVILSPIPSFLKYTLGSREQLQLNGSPHLVGNVYANSLGISEDAEYQLSNFEDKRVSAPFPSIIGDLYTSYDQVNYAHMKSLVDTRQFYPHIPTPDIMQDSQFTDISFDQTYGEEVGEVLNSLGLSLDQALTKVNLRNTITTNFLSNSPLFFPLENGLLSENVQGTVKADQSITIKGLQNPGVNLIVQGDVNILATSTMDIGNIISTGNVTISNGKENMSIGNIVAAGKVSIEANAPVRLKENIVSFEDVLFQSQNSTSSIDGNIFSGRNLTIQGDANDPDGENDEIEFDSVIYSIGKTSISNLNITGKHSPGDSNQTGQLILLSKGELLVTRMNEFQYYTDEEEKREADLLPDASENIKPLQAFLYTDSNATLYGVGSLFYVNGGVFSKGNLTVNAVRGDVDSMDDIQRDLYSNQEKKLSRFIVHYNKDVLLSKLDALPRVDSLSLISDEIIVE</sequence>
<keyword evidence="1" id="KW-1133">Transmembrane helix</keyword>
<accession>A0A0P6WHH1</accession>
<name>A0A0P6WHH1_9BACI</name>
<organism evidence="2 3">
    <name type="scientific">Rossellomorea vietnamensis</name>
    <dbReference type="NCBI Taxonomy" id="218284"/>
    <lineage>
        <taxon>Bacteria</taxon>
        <taxon>Bacillati</taxon>
        <taxon>Bacillota</taxon>
        <taxon>Bacilli</taxon>
        <taxon>Bacillales</taxon>
        <taxon>Bacillaceae</taxon>
        <taxon>Rossellomorea</taxon>
    </lineage>
</organism>
<dbReference type="EMBL" id="LIXZ01000002">
    <property type="protein sequence ID" value="KPL60824.1"/>
    <property type="molecule type" value="Genomic_DNA"/>
</dbReference>